<dbReference type="InterPro" id="IPR009003">
    <property type="entry name" value="Peptidase_S1_PA"/>
</dbReference>
<dbReference type="InterPro" id="IPR001254">
    <property type="entry name" value="Trypsin_dom"/>
</dbReference>
<dbReference type="GO" id="GO:0006508">
    <property type="term" value="P:proteolysis"/>
    <property type="evidence" value="ECO:0007669"/>
    <property type="project" value="InterPro"/>
</dbReference>
<protein>
    <recommendedName>
        <fullName evidence="1">Peptidase S1 domain-containing protein</fullName>
    </recommendedName>
</protein>
<evidence type="ECO:0000313" key="3">
    <source>
        <dbReference type="Proteomes" id="UP001140172"/>
    </source>
</evidence>
<evidence type="ECO:0000313" key="2">
    <source>
        <dbReference type="EMBL" id="KAJ2778411.1"/>
    </source>
</evidence>
<dbReference type="SMART" id="SM00020">
    <property type="entry name" value="Tryp_SPc"/>
    <property type="match status" value="1"/>
</dbReference>
<reference evidence="2" key="1">
    <citation type="submission" date="2022-07" db="EMBL/GenBank/DDBJ databases">
        <title>Phylogenomic reconstructions and comparative analyses of Kickxellomycotina fungi.</title>
        <authorList>
            <person name="Reynolds N.K."/>
            <person name="Stajich J.E."/>
            <person name="Barry K."/>
            <person name="Grigoriev I.V."/>
            <person name="Crous P."/>
            <person name="Smith M.E."/>
        </authorList>
    </citation>
    <scope>NUCLEOTIDE SEQUENCE</scope>
    <source>
        <strain evidence="2">BCRC 34489</strain>
    </source>
</reference>
<dbReference type="InterPro" id="IPR018114">
    <property type="entry name" value="TRYPSIN_HIS"/>
</dbReference>
<dbReference type="SUPFAM" id="SSF50494">
    <property type="entry name" value="Trypsin-like serine proteases"/>
    <property type="match status" value="1"/>
</dbReference>
<dbReference type="GO" id="GO:0004252">
    <property type="term" value="F:serine-type endopeptidase activity"/>
    <property type="evidence" value="ECO:0007669"/>
    <property type="project" value="InterPro"/>
</dbReference>
<name>A0A9W8LG11_9FUNG</name>
<dbReference type="PRINTS" id="PR00722">
    <property type="entry name" value="CHYMOTRYPSIN"/>
</dbReference>
<dbReference type="CDD" id="cd00190">
    <property type="entry name" value="Tryp_SPc"/>
    <property type="match status" value="1"/>
</dbReference>
<feature type="domain" description="Peptidase S1" evidence="1">
    <location>
        <begin position="29"/>
        <end position="273"/>
    </location>
</feature>
<dbReference type="EMBL" id="JANBUM010000352">
    <property type="protein sequence ID" value="KAJ2778411.1"/>
    <property type="molecule type" value="Genomic_DNA"/>
</dbReference>
<dbReference type="OrthoDB" id="6380398at2759"/>
<dbReference type="PROSITE" id="PS00134">
    <property type="entry name" value="TRYPSIN_HIS"/>
    <property type="match status" value="1"/>
</dbReference>
<dbReference type="Pfam" id="PF00089">
    <property type="entry name" value="Trypsin"/>
    <property type="match status" value="1"/>
</dbReference>
<dbReference type="InterPro" id="IPR043504">
    <property type="entry name" value="Peptidase_S1_PA_chymotrypsin"/>
</dbReference>
<dbReference type="PANTHER" id="PTHR24260:SF136">
    <property type="entry name" value="GH08193P-RELATED"/>
    <property type="match status" value="1"/>
</dbReference>
<organism evidence="2 3">
    <name type="scientific">Coemansia interrupta</name>
    <dbReference type="NCBI Taxonomy" id="1126814"/>
    <lineage>
        <taxon>Eukaryota</taxon>
        <taxon>Fungi</taxon>
        <taxon>Fungi incertae sedis</taxon>
        <taxon>Zoopagomycota</taxon>
        <taxon>Kickxellomycotina</taxon>
        <taxon>Kickxellomycetes</taxon>
        <taxon>Kickxellales</taxon>
        <taxon>Kickxellaceae</taxon>
        <taxon>Coemansia</taxon>
    </lineage>
</organism>
<sequence length="284" mass="30984">MPLENSKLIRGADVKDAYKNALERYNIRVTNGTTVPQGGGSSFVHLMFQEDGGYGLCGGTIVNPTTVLTAGHCVYDRDSSQVKSPANTYVFYGSVYADNDNYVQATQIILNPDYDSYSLDNDIAILRIPRLSMKRGYTESMALYNGSIQPVQPMGIYGWGVTRTHGDDEPSELLTQTVYISEPDDCKVIVPDYSSADGPQICVDNNYNIGVDVCSGDSGTGTTIRARNGVEYLAGLVSYGTDGTNGITCGEQDSFGIYTNVYYYREWVESSIGIKLAVGPYRDD</sequence>
<dbReference type="InterPro" id="IPR001314">
    <property type="entry name" value="Peptidase_S1A"/>
</dbReference>
<dbReference type="InterPro" id="IPR051333">
    <property type="entry name" value="CLIP_Serine_Protease"/>
</dbReference>
<comment type="caution">
    <text evidence="2">The sequence shown here is derived from an EMBL/GenBank/DDBJ whole genome shotgun (WGS) entry which is preliminary data.</text>
</comment>
<proteinExistence type="predicted"/>
<dbReference type="Gene3D" id="2.40.10.10">
    <property type="entry name" value="Trypsin-like serine proteases"/>
    <property type="match status" value="1"/>
</dbReference>
<evidence type="ECO:0000259" key="1">
    <source>
        <dbReference type="PROSITE" id="PS50240"/>
    </source>
</evidence>
<dbReference type="PROSITE" id="PS50240">
    <property type="entry name" value="TRYPSIN_DOM"/>
    <property type="match status" value="1"/>
</dbReference>
<gene>
    <name evidence="2" type="ORF">GGI15_004186</name>
</gene>
<dbReference type="Proteomes" id="UP001140172">
    <property type="component" value="Unassembled WGS sequence"/>
</dbReference>
<dbReference type="PANTHER" id="PTHR24260">
    <property type="match status" value="1"/>
</dbReference>
<dbReference type="AlphaFoldDB" id="A0A9W8LG11"/>
<keyword evidence="3" id="KW-1185">Reference proteome</keyword>
<accession>A0A9W8LG11</accession>